<gene>
    <name evidence="1" type="ORF">BLL40_09355</name>
</gene>
<reference evidence="1 2" key="1">
    <citation type="submission" date="2016-12" db="EMBL/GenBank/DDBJ databases">
        <title>Domibacillus sp. SAOS 44 whole genome sequencing.</title>
        <authorList>
            <person name="Verma A."/>
            <person name="Krishnamurthi S."/>
        </authorList>
    </citation>
    <scope>NUCLEOTIDE SEQUENCE [LARGE SCALE GENOMIC DNA]</scope>
    <source>
        <strain evidence="1 2">SAOS 44</strain>
    </source>
</reference>
<evidence type="ECO:0000313" key="2">
    <source>
        <dbReference type="Proteomes" id="UP000186524"/>
    </source>
</evidence>
<dbReference type="EMBL" id="MRWQ01000006">
    <property type="protein sequence ID" value="OKL36910.1"/>
    <property type="molecule type" value="Genomic_DNA"/>
</dbReference>
<proteinExistence type="predicted"/>
<dbReference type="OrthoDB" id="9895742at2"/>
<dbReference type="RefSeq" id="WP_073711633.1">
    <property type="nucleotide sequence ID" value="NZ_MRWQ01000006.1"/>
</dbReference>
<accession>A0A1Q5P3S9</accession>
<protein>
    <submittedName>
        <fullName evidence="1">Uncharacterized protein</fullName>
    </submittedName>
</protein>
<name>A0A1Q5P3S9_9BACI</name>
<comment type="caution">
    <text evidence="1">The sequence shown here is derived from an EMBL/GenBank/DDBJ whole genome shotgun (WGS) entry which is preliminary data.</text>
</comment>
<organism evidence="1 2">
    <name type="scientific">Domibacillus mangrovi</name>
    <dbReference type="NCBI Taxonomy" id="1714354"/>
    <lineage>
        <taxon>Bacteria</taxon>
        <taxon>Bacillati</taxon>
        <taxon>Bacillota</taxon>
        <taxon>Bacilli</taxon>
        <taxon>Bacillales</taxon>
        <taxon>Bacillaceae</taxon>
        <taxon>Domibacillus</taxon>
    </lineage>
</organism>
<keyword evidence="2" id="KW-1185">Reference proteome</keyword>
<evidence type="ECO:0000313" key="1">
    <source>
        <dbReference type="EMBL" id="OKL36910.1"/>
    </source>
</evidence>
<dbReference type="Proteomes" id="UP000186524">
    <property type="component" value="Unassembled WGS sequence"/>
</dbReference>
<sequence>MKSFTMYIEKPMSYHERVFHTEGYTTDDIDALVTQMVNKGFIEADNPYAREIACVAEMAKARAR</sequence>
<dbReference type="AlphaFoldDB" id="A0A1Q5P3S9"/>